<comment type="caution">
    <text evidence="2">The sequence shown here is derived from an EMBL/GenBank/DDBJ whole genome shotgun (WGS) entry which is preliminary data.</text>
</comment>
<keyword evidence="1" id="KW-1133">Transmembrane helix</keyword>
<dbReference type="InterPro" id="IPR014245">
    <property type="entry name" value="Spore_III_AF"/>
</dbReference>
<organism evidence="2 3">
    <name type="scientific">Oceanobacillus caeni</name>
    <dbReference type="NCBI Taxonomy" id="405946"/>
    <lineage>
        <taxon>Bacteria</taxon>
        <taxon>Bacillati</taxon>
        <taxon>Bacillota</taxon>
        <taxon>Bacilli</taxon>
        <taxon>Bacillales</taxon>
        <taxon>Bacillaceae</taxon>
        <taxon>Oceanobacillus</taxon>
    </lineage>
</organism>
<protein>
    <submittedName>
        <fullName evidence="2">Stage III sporulation protein AF</fullName>
    </submittedName>
</protein>
<accession>A0ABR5MKP6</accession>
<feature type="transmembrane region" description="Helical" evidence="1">
    <location>
        <begin position="33"/>
        <end position="54"/>
    </location>
</feature>
<feature type="transmembrane region" description="Helical" evidence="1">
    <location>
        <begin position="7"/>
        <end position="27"/>
    </location>
</feature>
<proteinExistence type="predicted"/>
<keyword evidence="3" id="KW-1185">Reference proteome</keyword>
<evidence type="ECO:0000313" key="3">
    <source>
        <dbReference type="Proteomes" id="UP000037854"/>
    </source>
</evidence>
<evidence type="ECO:0000313" key="2">
    <source>
        <dbReference type="EMBL" id="KPH76409.1"/>
    </source>
</evidence>
<dbReference type="RefSeq" id="WP_047183854.1">
    <property type="nucleotide sequence ID" value="NZ_JAHHXM010000003.1"/>
</dbReference>
<gene>
    <name evidence="2" type="ORF">AFL42_06235</name>
</gene>
<name>A0ABR5MKP6_9BACI</name>
<dbReference type="NCBIfam" id="TIGR02896">
    <property type="entry name" value="spore_III_AF"/>
    <property type="match status" value="1"/>
</dbReference>
<dbReference type="EMBL" id="LGTK01000015">
    <property type="protein sequence ID" value="KPH76409.1"/>
    <property type="molecule type" value="Genomic_DNA"/>
</dbReference>
<sequence length="207" mass="24096">MDIVINWVTQIILFIVLATIIDLLIPTSSMNKYIKLVVGLILILILLKPIFYVLNIDMETALNKSFQQVNDVGEDSESVKNLIEFQKKEIQSTQDAYILEQMAVQLIEIAEDPMKEKYQQEITNIEFKFNSNDSYSYEDLEEVIVYVKDLVEEEGEQNTVENVVINTDHVVEKKDMDRHDEEIKQLLKKVWELTDKEITIYWEGGAS</sequence>
<dbReference type="Proteomes" id="UP000037854">
    <property type="component" value="Unassembled WGS sequence"/>
</dbReference>
<evidence type="ECO:0000256" key="1">
    <source>
        <dbReference type="SAM" id="Phobius"/>
    </source>
</evidence>
<keyword evidence="1" id="KW-0472">Membrane</keyword>
<dbReference type="Pfam" id="PF09581">
    <property type="entry name" value="Spore_III_AF"/>
    <property type="match status" value="1"/>
</dbReference>
<keyword evidence="1" id="KW-0812">Transmembrane</keyword>
<reference evidence="2 3" key="1">
    <citation type="submission" date="2015-07" db="EMBL/GenBank/DDBJ databases">
        <title>High-quality draft genome sequence of Oceanobacillus caeni HM6, a bacillus isolated from a human feces.</title>
        <authorList>
            <person name="Kumar J."/>
            <person name="Verma M.K."/>
            <person name="Pandey R."/>
            <person name="Bhambi M."/>
            <person name="Chauhan N."/>
        </authorList>
    </citation>
    <scope>NUCLEOTIDE SEQUENCE [LARGE SCALE GENOMIC DNA]</scope>
    <source>
        <strain evidence="2 3">HM6</strain>
    </source>
</reference>